<feature type="region of interest" description="Disordered" evidence="3">
    <location>
        <begin position="829"/>
        <end position="849"/>
    </location>
</feature>
<dbReference type="HOGENOM" id="CLU_285020_0_0_1"/>
<feature type="compositionally biased region" description="Acidic residues" evidence="3">
    <location>
        <begin position="337"/>
        <end position="366"/>
    </location>
</feature>
<dbReference type="KEGG" id="hro:HELRODRAFT_194326"/>
<dbReference type="AlphaFoldDB" id="T1FVX8"/>
<keyword evidence="2" id="KW-0539">Nucleus</keyword>
<evidence type="ECO:0000313" key="5">
    <source>
        <dbReference type="EnsemblMetazoa" id="HelroP194326"/>
    </source>
</evidence>
<evidence type="ECO:0000313" key="6">
    <source>
        <dbReference type="Proteomes" id="UP000015101"/>
    </source>
</evidence>
<feature type="compositionally biased region" description="Low complexity" evidence="3">
    <location>
        <begin position="1075"/>
        <end position="1088"/>
    </location>
</feature>
<feature type="region of interest" description="Disordered" evidence="3">
    <location>
        <begin position="265"/>
        <end position="296"/>
    </location>
</feature>
<dbReference type="CTD" id="20212974"/>
<dbReference type="STRING" id="6412.T1FVX8"/>
<feature type="compositionally biased region" description="Acidic residues" evidence="3">
    <location>
        <begin position="398"/>
        <end position="446"/>
    </location>
</feature>
<sequence length="1088" mass="121233">MNLEGQSEADDQLMLECKRAVVKRRESWKVNDINSFFEALFEHGKDFDAIQLTMANKSRRTTKERRNVKSKEQIRHFYYRTWHKISQYINLNNVDDVDVTSAFISYPESRKQNMELKAVLCYGEIRKKVKISFDEKFGQKLNELFCNGSTMIRMRGRRCLVKVPCCPAFKKINNQTVDPCLKLPDEISVELLPRRNDSWLYVQLLSHNPRIRVSVGLDQVLLCLINCLQDKWKHPLGTKVLIYFDNDYIYNSQVSNNNHINNNITNNNNLDTNSSSRLETSGTAAGGAGLATSTNLDTADTNVENFSELLNEVLGDNDGEKRGREKVMAGKRKKLSDDEDEDEDDSDDGELDNIEEEEEDDDDDNERNDRFNNEDARVGATDKCNEGEHRAGGYRTADDDDDDGDDEDEEEENGDDDGDDDDDSNENDAGNVEDGDNVEAVDEEGDDNRNGNEKTDEKEDEEDENGSDEDNHFEDVDDDDDEDGLKMRMKMMYLRGADEELSGKISFRDLYTFLSCPNVIQLRYACLHNYQYERWKSNNINNINNNINNINNNININNINNNINNNNINKDVDNHDNNVDNDGMNFEDRSKNFEMMSSRLRTLCEVAMREFLPLFNIPKSKDEQLKTTQRLDDSKLLTAVENVSATLSSPTTPTSTALTSTPSTTSPSPTLFDVMAGSCNKNRATAESFVMPTSSSSSSSSFSFRIPQSLPARHHAQHQQQASLHSHLKLSQQVSTQQQQDTTSQQTAQPRNADKKIVDASSLMKLPIFQRKNESFLSRRTRRRPAHHSNNAPPTQRTLLPKTESELADWLASSVIIINTITPSSLSSLSAPSTVATPLSSSSMTSSSKLITMDPAELKPSFRRIVPITLNVSSASSSSSSSPSVNSATTTTTTTAIISSLPTASTPQYGTETSFRVITGSDVFLNVHEDSMSNDVATAAAAAAASNNHISSEESLLTATSHGKPVICDLWRNADLSKNFSVSLAFGKMTSSTAQHQQHQHLFLSELSRESSHSKLDVDSTFQCLLNESSLDYAAKFADIAAMLSSSSSSSPHHPPAQPPSTSSSWLPPQEILTSSSSSLSSSSSFKI</sequence>
<keyword evidence="1" id="KW-0238">DNA-binding</keyword>
<proteinExistence type="predicted"/>
<evidence type="ECO:0008006" key="7">
    <source>
        <dbReference type="Google" id="ProtNLM"/>
    </source>
</evidence>
<feature type="region of interest" description="Disordered" evidence="3">
    <location>
        <begin position="645"/>
        <end position="670"/>
    </location>
</feature>
<dbReference type="PANTHER" id="PTHR21677:SF1">
    <property type="entry name" value="PROTEIN CRAMPED-LIKE"/>
    <property type="match status" value="1"/>
</dbReference>
<dbReference type="GO" id="GO:0005634">
    <property type="term" value="C:nucleus"/>
    <property type="evidence" value="ECO:0000318"/>
    <property type="project" value="GO_Central"/>
</dbReference>
<evidence type="ECO:0000256" key="3">
    <source>
        <dbReference type="SAM" id="MobiDB-lite"/>
    </source>
</evidence>
<dbReference type="GO" id="GO:0003682">
    <property type="term" value="F:chromatin binding"/>
    <property type="evidence" value="ECO:0000318"/>
    <property type="project" value="GO_Central"/>
</dbReference>
<feature type="region of interest" description="Disordered" evidence="3">
    <location>
        <begin position="774"/>
        <end position="801"/>
    </location>
</feature>
<feature type="compositionally biased region" description="Low complexity" evidence="3">
    <location>
        <begin position="265"/>
        <end position="283"/>
    </location>
</feature>
<dbReference type="EMBL" id="AMQM01007720">
    <property type="status" value="NOT_ANNOTATED_CDS"/>
    <property type="molecule type" value="Genomic_DNA"/>
</dbReference>
<keyword evidence="6" id="KW-1185">Reference proteome</keyword>
<dbReference type="OrthoDB" id="515799at2759"/>
<reference evidence="6" key="1">
    <citation type="submission" date="2012-12" db="EMBL/GenBank/DDBJ databases">
        <authorList>
            <person name="Hellsten U."/>
            <person name="Grimwood J."/>
            <person name="Chapman J.A."/>
            <person name="Shapiro H."/>
            <person name="Aerts A."/>
            <person name="Otillar R.P."/>
            <person name="Terry A.Y."/>
            <person name="Boore J.L."/>
            <person name="Simakov O."/>
            <person name="Marletaz F."/>
            <person name="Cho S.-J."/>
            <person name="Edsinger-Gonzales E."/>
            <person name="Havlak P."/>
            <person name="Kuo D.-H."/>
            <person name="Larsson T."/>
            <person name="Lv J."/>
            <person name="Arendt D."/>
            <person name="Savage R."/>
            <person name="Osoegawa K."/>
            <person name="de Jong P."/>
            <person name="Lindberg D.R."/>
            <person name="Seaver E.C."/>
            <person name="Weisblat D.A."/>
            <person name="Putnam N.H."/>
            <person name="Grigoriev I.V."/>
            <person name="Rokhsar D.S."/>
        </authorList>
    </citation>
    <scope>NUCLEOTIDE SEQUENCE</scope>
</reference>
<gene>
    <name evidence="5" type="primary">20212974</name>
    <name evidence="4" type="ORF">HELRODRAFT_194326</name>
</gene>
<evidence type="ECO:0000256" key="1">
    <source>
        <dbReference type="ARBA" id="ARBA00023125"/>
    </source>
</evidence>
<accession>T1FVX8</accession>
<evidence type="ECO:0000313" key="4">
    <source>
        <dbReference type="EMBL" id="ESN92173.1"/>
    </source>
</evidence>
<dbReference type="GO" id="GO:0007389">
    <property type="term" value="P:pattern specification process"/>
    <property type="evidence" value="ECO:0000318"/>
    <property type="project" value="GO_Central"/>
</dbReference>
<feature type="compositionally biased region" description="Basic and acidic residues" evidence="3">
    <location>
        <begin position="318"/>
        <end position="328"/>
    </location>
</feature>
<dbReference type="Proteomes" id="UP000015101">
    <property type="component" value="Unassembled WGS sequence"/>
</dbReference>
<feature type="compositionally biased region" description="Acidic residues" evidence="3">
    <location>
        <begin position="458"/>
        <end position="468"/>
    </location>
</feature>
<organism evidence="5 6">
    <name type="scientific">Helobdella robusta</name>
    <name type="common">Californian leech</name>
    <dbReference type="NCBI Taxonomy" id="6412"/>
    <lineage>
        <taxon>Eukaryota</taxon>
        <taxon>Metazoa</taxon>
        <taxon>Spiralia</taxon>
        <taxon>Lophotrochozoa</taxon>
        <taxon>Annelida</taxon>
        <taxon>Clitellata</taxon>
        <taxon>Hirudinea</taxon>
        <taxon>Rhynchobdellida</taxon>
        <taxon>Glossiphoniidae</taxon>
        <taxon>Helobdella</taxon>
    </lineage>
</organism>
<dbReference type="InParanoid" id="T1FVX8"/>
<feature type="compositionally biased region" description="Basic and acidic residues" evidence="3">
    <location>
        <begin position="447"/>
        <end position="457"/>
    </location>
</feature>
<dbReference type="EMBL" id="KB097661">
    <property type="protein sequence ID" value="ESN92173.1"/>
    <property type="molecule type" value="Genomic_DNA"/>
</dbReference>
<dbReference type="RefSeq" id="XP_009029680.1">
    <property type="nucleotide sequence ID" value="XM_009031432.1"/>
</dbReference>
<dbReference type="GeneID" id="20212974"/>
<feature type="compositionally biased region" description="Basic and acidic residues" evidence="3">
    <location>
        <begin position="367"/>
        <end position="377"/>
    </location>
</feature>
<feature type="compositionally biased region" description="Polar residues" evidence="3">
    <location>
        <begin position="788"/>
        <end position="798"/>
    </location>
</feature>
<reference evidence="4 6" key="2">
    <citation type="journal article" date="2013" name="Nature">
        <title>Insights into bilaterian evolution from three spiralian genomes.</title>
        <authorList>
            <person name="Simakov O."/>
            <person name="Marletaz F."/>
            <person name="Cho S.J."/>
            <person name="Edsinger-Gonzales E."/>
            <person name="Havlak P."/>
            <person name="Hellsten U."/>
            <person name="Kuo D.H."/>
            <person name="Larsson T."/>
            <person name="Lv J."/>
            <person name="Arendt D."/>
            <person name="Savage R."/>
            <person name="Osoegawa K."/>
            <person name="de Jong P."/>
            <person name="Grimwood J."/>
            <person name="Chapman J.A."/>
            <person name="Shapiro H."/>
            <person name="Aerts A."/>
            <person name="Otillar R.P."/>
            <person name="Terry A.Y."/>
            <person name="Boore J.L."/>
            <person name="Grigoriev I.V."/>
            <person name="Lindberg D.R."/>
            <person name="Seaver E.C."/>
            <person name="Weisblat D.A."/>
            <person name="Putnam N.H."/>
            <person name="Rokhsar D.S."/>
        </authorList>
    </citation>
    <scope>NUCLEOTIDE SEQUENCE</scope>
</reference>
<feature type="region of interest" description="Disordered" evidence="3">
    <location>
        <begin position="711"/>
        <end position="754"/>
    </location>
</feature>
<evidence type="ECO:0000256" key="2">
    <source>
        <dbReference type="ARBA" id="ARBA00023242"/>
    </source>
</evidence>
<feature type="region of interest" description="Disordered" evidence="3">
    <location>
        <begin position="1046"/>
        <end position="1088"/>
    </location>
</feature>
<protein>
    <recommendedName>
        <fullName evidence="7">SANT domain-containing protein</fullName>
    </recommendedName>
</protein>
<name>T1FVX8_HELRO</name>
<reference evidence="5" key="3">
    <citation type="submission" date="2015-06" db="UniProtKB">
        <authorList>
            <consortium name="EnsemblMetazoa"/>
        </authorList>
    </citation>
    <scope>IDENTIFICATION</scope>
</reference>
<feature type="region of interest" description="Disordered" evidence="3">
    <location>
        <begin position="314"/>
        <end position="482"/>
    </location>
</feature>
<dbReference type="PANTHER" id="PTHR21677">
    <property type="entry name" value="CRAMPED PROTEIN"/>
    <property type="match status" value="1"/>
</dbReference>
<dbReference type="InterPro" id="IPR055315">
    <property type="entry name" value="Cramped-like"/>
</dbReference>
<feature type="compositionally biased region" description="Low complexity" evidence="3">
    <location>
        <begin position="718"/>
        <end position="749"/>
    </location>
</feature>
<dbReference type="EnsemblMetazoa" id="HelroT194326">
    <property type="protein sequence ID" value="HelroP194326"/>
    <property type="gene ID" value="HelroG194326"/>
</dbReference>
<dbReference type="eggNOG" id="KOG4468">
    <property type="taxonomic scope" value="Eukaryota"/>
</dbReference>
<dbReference type="GO" id="GO:0003677">
    <property type="term" value="F:DNA binding"/>
    <property type="evidence" value="ECO:0007669"/>
    <property type="project" value="UniProtKB-KW"/>
</dbReference>
<feature type="compositionally biased region" description="Low complexity" evidence="3">
    <location>
        <begin position="829"/>
        <end position="848"/>
    </location>
</feature>